<gene>
    <name evidence="9" type="primary">SLC22A20</name>
</gene>
<dbReference type="SUPFAM" id="SSF103473">
    <property type="entry name" value="MFS general substrate transporter"/>
    <property type="match status" value="1"/>
</dbReference>
<keyword evidence="2 6" id="KW-0812">Transmembrane</keyword>
<proteinExistence type="predicted"/>
<feature type="transmembrane region" description="Helical" evidence="6">
    <location>
        <begin position="227"/>
        <end position="245"/>
    </location>
</feature>
<feature type="transmembrane region" description="Helical" evidence="6">
    <location>
        <begin position="429"/>
        <end position="447"/>
    </location>
</feature>
<feature type="transmembrane region" description="Helical" evidence="6">
    <location>
        <begin position="251"/>
        <end position="270"/>
    </location>
</feature>
<dbReference type="GeneID" id="110195340"/>
<evidence type="ECO:0000256" key="6">
    <source>
        <dbReference type="SAM" id="Phobius"/>
    </source>
</evidence>
<dbReference type="InterPro" id="IPR036259">
    <property type="entry name" value="MFS_trans_sf"/>
</dbReference>
<comment type="subcellular location">
    <subcellularLocation>
        <location evidence="1">Membrane</location>
        <topology evidence="1">Multi-pass membrane protein</topology>
    </subcellularLocation>
</comment>
<feature type="transmembrane region" description="Helical" evidence="6">
    <location>
        <begin position="142"/>
        <end position="162"/>
    </location>
</feature>
<feature type="transmembrane region" description="Helical" evidence="6">
    <location>
        <begin position="340"/>
        <end position="359"/>
    </location>
</feature>
<evidence type="ECO:0000256" key="2">
    <source>
        <dbReference type="ARBA" id="ARBA00022692"/>
    </source>
</evidence>
<dbReference type="GO" id="GO:0016020">
    <property type="term" value="C:membrane"/>
    <property type="evidence" value="ECO:0007669"/>
    <property type="project" value="UniProtKB-SubCell"/>
</dbReference>
<dbReference type="RefSeq" id="XP_020823705.1">
    <property type="nucleotide sequence ID" value="XM_020968046.1"/>
</dbReference>
<feature type="transmembrane region" description="Helical" evidence="6">
    <location>
        <begin position="398"/>
        <end position="417"/>
    </location>
</feature>
<dbReference type="AlphaFoldDB" id="A0A6P5INQ5"/>
<dbReference type="InterPro" id="IPR005828">
    <property type="entry name" value="MFS_sugar_transport-like"/>
</dbReference>
<dbReference type="CDD" id="cd17446">
    <property type="entry name" value="MFS_SLC22A6_OAT1_like"/>
    <property type="match status" value="1"/>
</dbReference>
<feature type="region of interest" description="Disordered" evidence="5">
    <location>
        <begin position="554"/>
        <end position="573"/>
    </location>
</feature>
<evidence type="ECO:0000259" key="7">
    <source>
        <dbReference type="PROSITE" id="PS50850"/>
    </source>
</evidence>
<name>A0A6P5INQ5_PHACI</name>
<dbReference type="FunCoup" id="A0A6P5INQ5">
    <property type="interactions" value="50"/>
</dbReference>
<feature type="transmembrane region" description="Helical" evidence="6">
    <location>
        <begin position="486"/>
        <end position="507"/>
    </location>
</feature>
<feature type="transmembrane region" description="Helical" evidence="6">
    <location>
        <begin position="365"/>
        <end position="386"/>
    </location>
</feature>
<keyword evidence="8" id="KW-1185">Reference proteome</keyword>
<dbReference type="CTD" id="381203"/>
<organism evidence="8 9">
    <name type="scientific">Phascolarctos cinereus</name>
    <name type="common">Koala</name>
    <dbReference type="NCBI Taxonomy" id="38626"/>
    <lineage>
        <taxon>Eukaryota</taxon>
        <taxon>Metazoa</taxon>
        <taxon>Chordata</taxon>
        <taxon>Craniata</taxon>
        <taxon>Vertebrata</taxon>
        <taxon>Euteleostomi</taxon>
        <taxon>Mammalia</taxon>
        <taxon>Metatheria</taxon>
        <taxon>Diprotodontia</taxon>
        <taxon>Phascolarctidae</taxon>
        <taxon>Phascolarctos</taxon>
    </lineage>
</organism>
<keyword evidence="4 6" id="KW-0472">Membrane</keyword>
<feature type="domain" description="Major facilitator superfamily (MFS) profile" evidence="7">
    <location>
        <begin position="82"/>
        <end position="511"/>
    </location>
</feature>
<dbReference type="Proteomes" id="UP000515140">
    <property type="component" value="Unplaced"/>
</dbReference>
<dbReference type="PANTHER" id="PTHR24064">
    <property type="entry name" value="SOLUTE CARRIER FAMILY 22 MEMBER"/>
    <property type="match status" value="1"/>
</dbReference>
<protein>
    <submittedName>
        <fullName evidence="9">Solute carrier family 22 member 20</fullName>
    </submittedName>
</protein>
<evidence type="ECO:0000313" key="9">
    <source>
        <dbReference type="RefSeq" id="XP_020823705.1"/>
    </source>
</evidence>
<dbReference type="InterPro" id="IPR020846">
    <property type="entry name" value="MFS_dom"/>
</dbReference>
<reference evidence="9" key="1">
    <citation type="submission" date="2025-08" db="UniProtKB">
        <authorList>
            <consortium name="RefSeq"/>
        </authorList>
    </citation>
    <scope>IDENTIFICATION</scope>
    <source>
        <tissue evidence="9">Spleen</tissue>
    </source>
</reference>
<evidence type="ECO:0000256" key="3">
    <source>
        <dbReference type="ARBA" id="ARBA00022989"/>
    </source>
</evidence>
<dbReference type="InParanoid" id="A0A6P5INQ5"/>
<dbReference type="Pfam" id="PF00083">
    <property type="entry name" value="Sugar_tr"/>
    <property type="match status" value="1"/>
</dbReference>
<feature type="transmembrane region" description="Helical" evidence="6">
    <location>
        <begin position="18"/>
        <end position="37"/>
    </location>
</feature>
<dbReference type="FunFam" id="1.20.1250.20:FF:000023">
    <property type="entry name" value="Solute carrier family 22 member 6"/>
    <property type="match status" value="1"/>
</dbReference>
<dbReference type="GO" id="GO:0022857">
    <property type="term" value="F:transmembrane transporter activity"/>
    <property type="evidence" value="ECO:0007669"/>
    <property type="project" value="InterPro"/>
</dbReference>
<keyword evidence="3 6" id="KW-1133">Transmembrane helix</keyword>
<dbReference type="PROSITE" id="PS50850">
    <property type="entry name" value="MFS"/>
    <property type="match status" value="1"/>
</dbReference>
<evidence type="ECO:0000256" key="4">
    <source>
        <dbReference type="ARBA" id="ARBA00023136"/>
    </source>
</evidence>
<feature type="transmembrane region" description="Helical" evidence="6">
    <location>
        <begin position="182"/>
        <end position="206"/>
    </location>
</feature>
<evidence type="ECO:0000313" key="8">
    <source>
        <dbReference type="Proteomes" id="UP000515140"/>
    </source>
</evidence>
<evidence type="ECO:0000256" key="5">
    <source>
        <dbReference type="SAM" id="MobiDB-lite"/>
    </source>
</evidence>
<accession>A0A6P5INQ5</accession>
<sequence>MASTELLDTLGGVGRFQMLYTALLLFPCSLLACHNFLQNFTAAVPRHRCRGHANGTWSTNLTAESWWRASIPTDQHQRPEPCLRFVQPQWVLLDPNATVGGAATEGCEDGWTYDRSVFPSTIVTEWDLVCDSRSMRDLAQTIYMSGVLVGAAAFGSVADRWGRKAPLIWSYLQLAVSGACSAYFNSFIIYCVFRFLTGMTFSGIILNSLSLVVEWMPTQGRTVAGALLGYAFTLGQILLAGVAYLVRPWRWLQFAVSAPFLVIFLYSWWLPESSRWLLLHGKSHLAIQNLRKVARLNGKREEGQRLTKEVVSAYMQGESSVGPPSSSVLDLFRTPAIRKVTCCLMVVWFSNSLAYYGLAMDLQKFGLSIYLVQVMFGVIDIPAMLVSTTTMIYVGRRATVASFLILAGFMVIANIFVPEDMQTLRTAQAALGKGCLASSFICVYLFAGELYPTQVRQMGMGFVSVNARVGGMVAPLVSMLGEYHTALPPVIFGAAAILAGVAVCFLMETRNMPLVETIEAMERRAKGCLSKEATEGKSEEVSLQPLGISSHIKEPSELEGPVGKGPAGGQAALGEHPLEEGARALALNLVLRPGGRAWYHLPQSFLRCLSKFPM</sequence>
<dbReference type="KEGG" id="pcw:110195340"/>
<evidence type="ECO:0000256" key="1">
    <source>
        <dbReference type="ARBA" id="ARBA00004141"/>
    </source>
</evidence>
<dbReference type="Gene3D" id="1.20.1250.20">
    <property type="entry name" value="MFS general substrate transporter like domains"/>
    <property type="match status" value="1"/>
</dbReference>